<dbReference type="InterPro" id="IPR036514">
    <property type="entry name" value="SGNH_hydro_sf"/>
</dbReference>
<protein>
    <submittedName>
        <fullName evidence="2">Arylesterase</fullName>
    </submittedName>
</protein>
<dbReference type="OrthoDB" id="9786188at2"/>
<feature type="domain" description="SGNH hydrolase-type esterase" evidence="1">
    <location>
        <begin position="48"/>
        <end position="207"/>
    </location>
</feature>
<evidence type="ECO:0000313" key="3">
    <source>
        <dbReference type="Proteomes" id="UP000253940"/>
    </source>
</evidence>
<dbReference type="Pfam" id="PF13472">
    <property type="entry name" value="Lipase_GDSL_2"/>
    <property type="match status" value="1"/>
</dbReference>
<dbReference type="InterPro" id="IPR051532">
    <property type="entry name" value="Ester_Hydrolysis_Enzymes"/>
</dbReference>
<evidence type="ECO:0000313" key="2">
    <source>
        <dbReference type="EMBL" id="AXI02879.1"/>
    </source>
</evidence>
<dbReference type="KEGG" id="mbah:HYN46_08535"/>
<reference evidence="2 3" key="1">
    <citation type="submission" date="2018-07" db="EMBL/GenBank/DDBJ databases">
        <title>Genome sequencing of Moraxellaceae gen. HYN0046.</title>
        <authorList>
            <person name="Kim M."/>
            <person name="Yi H."/>
        </authorList>
    </citation>
    <scope>NUCLEOTIDE SEQUENCE [LARGE SCALE GENOMIC DNA]</scope>
    <source>
        <strain evidence="2 3">HYN0046</strain>
    </source>
</reference>
<keyword evidence="3" id="KW-1185">Reference proteome</keyword>
<dbReference type="AlphaFoldDB" id="A0A345P6H0"/>
<dbReference type="EMBL" id="CP031222">
    <property type="protein sequence ID" value="AXI02879.1"/>
    <property type="molecule type" value="Genomic_DNA"/>
</dbReference>
<dbReference type="GO" id="GO:0004622">
    <property type="term" value="F:phosphatidylcholine lysophospholipase activity"/>
    <property type="evidence" value="ECO:0007669"/>
    <property type="project" value="TreeGrafter"/>
</dbReference>
<sequence>MQDLKHYRLLSALSDTITRKLKTPSWILLMGMSVLVTAGAHAKSVLIVGDSLSAGYGIDPQNGWVNKLQTTLDLKRKGQHQIINASVSGETSSGGLTRLPKLLKTYKPDIVILELGGNDGLRGQPPAILQSNLTHMIKLSQANHAKVILLGMRIPPSYGSAYTTAFSDTFKTVAKTEKVTFIPFFLEGVAGHPELIQADGIHPRTEAQTRLLQNVLPTIEKILK</sequence>
<gene>
    <name evidence="2" type="ORF">HYN46_08535</name>
</gene>
<evidence type="ECO:0000259" key="1">
    <source>
        <dbReference type="Pfam" id="PF13472"/>
    </source>
</evidence>
<dbReference type="InterPro" id="IPR013830">
    <property type="entry name" value="SGNH_hydro"/>
</dbReference>
<organism evidence="2 3">
    <name type="scientific">Aquirhabdus parva</name>
    <dbReference type="NCBI Taxonomy" id="2283318"/>
    <lineage>
        <taxon>Bacteria</taxon>
        <taxon>Pseudomonadati</taxon>
        <taxon>Pseudomonadota</taxon>
        <taxon>Gammaproteobacteria</taxon>
        <taxon>Moraxellales</taxon>
        <taxon>Moraxellaceae</taxon>
        <taxon>Aquirhabdus</taxon>
    </lineage>
</organism>
<dbReference type="SUPFAM" id="SSF52266">
    <property type="entry name" value="SGNH hydrolase"/>
    <property type="match status" value="1"/>
</dbReference>
<name>A0A345P6H0_9GAMM</name>
<dbReference type="PANTHER" id="PTHR30383:SF24">
    <property type="entry name" value="THIOESTERASE 1_PROTEASE 1_LYSOPHOSPHOLIPASE L1"/>
    <property type="match status" value="1"/>
</dbReference>
<proteinExistence type="predicted"/>
<dbReference type="CDD" id="cd01822">
    <property type="entry name" value="Lysophospholipase_L1_like"/>
    <property type="match status" value="1"/>
</dbReference>
<dbReference type="PANTHER" id="PTHR30383">
    <property type="entry name" value="THIOESTERASE 1/PROTEASE 1/LYSOPHOSPHOLIPASE L1"/>
    <property type="match status" value="1"/>
</dbReference>
<dbReference type="Gene3D" id="3.40.50.1110">
    <property type="entry name" value="SGNH hydrolase"/>
    <property type="match status" value="1"/>
</dbReference>
<dbReference type="Proteomes" id="UP000253940">
    <property type="component" value="Chromosome"/>
</dbReference>
<accession>A0A345P6H0</accession>